<proteinExistence type="predicted"/>
<reference evidence="1 2" key="1">
    <citation type="submission" date="2020-08" db="EMBL/GenBank/DDBJ databases">
        <title>Genomic Encyclopedia of Type Strains, Phase IV (KMG-IV): sequencing the most valuable type-strain genomes for metagenomic binning, comparative biology and taxonomic classification.</title>
        <authorList>
            <person name="Goeker M."/>
        </authorList>
    </citation>
    <scope>NUCLEOTIDE SEQUENCE [LARGE SCALE GENOMIC DNA]</scope>
    <source>
        <strain evidence="1 2">DSM 100694</strain>
    </source>
</reference>
<protein>
    <submittedName>
        <fullName evidence="1">Uncharacterized protein</fullName>
    </submittedName>
</protein>
<dbReference type="EMBL" id="JACIFE010000003">
    <property type="protein sequence ID" value="MBB4076297.1"/>
    <property type="molecule type" value="Genomic_DNA"/>
</dbReference>
<evidence type="ECO:0000313" key="2">
    <source>
        <dbReference type="Proteomes" id="UP000585970"/>
    </source>
</evidence>
<dbReference type="AlphaFoldDB" id="A0A840E072"/>
<accession>A0A840E072</accession>
<dbReference type="Proteomes" id="UP000585970">
    <property type="component" value="Unassembled WGS sequence"/>
</dbReference>
<name>A0A840E072_9HYPH</name>
<evidence type="ECO:0000313" key="1">
    <source>
        <dbReference type="EMBL" id="MBB4076297.1"/>
    </source>
</evidence>
<sequence>MRKQVRLFKIFNASGDKGTRNSGGAARFPFIFSARITHISHHSHLHE</sequence>
<comment type="caution">
    <text evidence="1">The sequence shown here is derived from an EMBL/GenBank/DDBJ whole genome shotgun (WGS) entry which is preliminary data.</text>
</comment>
<keyword evidence="2" id="KW-1185">Reference proteome</keyword>
<gene>
    <name evidence="1" type="ORF">GGR08_000590</name>
</gene>
<organism evidence="1 2">
    <name type="scientific">Bartonella fuyuanensis</name>
    <dbReference type="NCBI Taxonomy" id="1460968"/>
    <lineage>
        <taxon>Bacteria</taxon>
        <taxon>Pseudomonadati</taxon>
        <taxon>Pseudomonadota</taxon>
        <taxon>Alphaproteobacteria</taxon>
        <taxon>Hyphomicrobiales</taxon>
        <taxon>Bartonellaceae</taxon>
        <taxon>Bartonella</taxon>
    </lineage>
</organism>